<accession>A0A3N0Z931</accession>
<dbReference type="EMBL" id="RJVU01003869">
    <property type="protein sequence ID" value="ROL54947.1"/>
    <property type="molecule type" value="Genomic_DNA"/>
</dbReference>
<keyword evidence="2" id="KW-1185">Reference proteome</keyword>
<dbReference type="OrthoDB" id="6514143at2759"/>
<dbReference type="Proteomes" id="UP000281406">
    <property type="component" value="Unassembled WGS sequence"/>
</dbReference>
<protein>
    <submittedName>
        <fullName evidence="1">Uncharacterized protein</fullName>
    </submittedName>
</protein>
<evidence type="ECO:0000313" key="2">
    <source>
        <dbReference type="Proteomes" id="UP000281406"/>
    </source>
</evidence>
<sequence>MQTKLNILPLHGEGKCDLSAVREKVKKKQDKMKRYTDHKRGAHNPLFDAGGRVRIRLLRATPKGHPRYSAPVRVEKRVGTNTFLLSDGKKWNAAHLAYSPGLTVCASNALQQTHNTTHSSVKVSRMRREPIWHKDYVIK</sequence>
<dbReference type="AlphaFoldDB" id="A0A3N0Z931"/>
<proteinExistence type="predicted"/>
<reference evidence="1 2" key="1">
    <citation type="submission" date="2018-10" db="EMBL/GenBank/DDBJ databases">
        <title>Genome assembly for a Yunnan-Guizhou Plateau 3E fish, Anabarilius grahami (Regan), and its evolutionary and genetic applications.</title>
        <authorList>
            <person name="Jiang W."/>
        </authorList>
    </citation>
    <scope>NUCLEOTIDE SEQUENCE [LARGE SCALE GENOMIC DNA]</scope>
    <source>
        <strain evidence="1">AG-KIZ</strain>
        <tissue evidence="1">Muscle</tissue>
    </source>
</reference>
<comment type="caution">
    <text evidence="1">The sequence shown here is derived from an EMBL/GenBank/DDBJ whole genome shotgun (WGS) entry which is preliminary data.</text>
</comment>
<name>A0A3N0Z931_ANAGA</name>
<gene>
    <name evidence="1" type="ORF">DPX16_0121</name>
</gene>
<organism evidence="1 2">
    <name type="scientific">Anabarilius grahami</name>
    <name type="common">Kanglang fish</name>
    <name type="synonym">Barilius grahami</name>
    <dbReference type="NCBI Taxonomy" id="495550"/>
    <lineage>
        <taxon>Eukaryota</taxon>
        <taxon>Metazoa</taxon>
        <taxon>Chordata</taxon>
        <taxon>Craniata</taxon>
        <taxon>Vertebrata</taxon>
        <taxon>Euteleostomi</taxon>
        <taxon>Actinopterygii</taxon>
        <taxon>Neopterygii</taxon>
        <taxon>Teleostei</taxon>
        <taxon>Ostariophysi</taxon>
        <taxon>Cypriniformes</taxon>
        <taxon>Xenocyprididae</taxon>
        <taxon>Xenocypridinae</taxon>
        <taxon>Xenocypridinae incertae sedis</taxon>
        <taxon>Anabarilius</taxon>
    </lineage>
</organism>
<evidence type="ECO:0000313" key="1">
    <source>
        <dbReference type="EMBL" id="ROL54947.1"/>
    </source>
</evidence>